<gene>
    <name evidence="1" type="ORF">PH362_18490</name>
</gene>
<dbReference type="Proteomes" id="UP001212996">
    <property type="component" value="Unassembled WGS sequence"/>
</dbReference>
<evidence type="ECO:0000313" key="1">
    <source>
        <dbReference type="EMBL" id="MDB6373861.1"/>
    </source>
</evidence>
<evidence type="ECO:0000313" key="2">
    <source>
        <dbReference type="Proteomes" id="UP001212996"/>
    </source>
</evidence>
<reference evidence="1" key="1">
    <citation type="submission" date="2023-01" db="EMBL/GenBank/DDBJ databases">
        <title>Genome sequencing of Photorhabdus bodei 09-20.</title>
        <authorList>
            <person name="Kalindamar S."/>
            <person name="Kumru S."/>
        </authorList>
    </citation>
    <scope>NUCLEOTIDE SEQUENCE</scope>
    <source>
        <strain evidence="1">09-20</strain>
    </source>
</reference>
<comment type="caution">
    <text evidence="1">The sequence shown here is derived from an EMBL/GenBank/DDBJ whole genome shotgun (WGS) entry which is preliminary data.</text>
</comment>
<protein>
    <submittedName>
        <fullName evidence="1">Uncharacterized protein</fullName>
    </submittedName>
</protein>
<name>A0AAW6BM87_9GAMM</name>
<proteinExistence type="predicted"/>
<organism evidence="1 2">
    <name type="scientific">Photorhabdus bodei</name>
    <dbReference type="NCBI Taxonomy" id="2029681"/>
    <lineage>
        <taxon>Bacteria</taxon>
        <taxon>Pseudomonadati</taxon>
        <taxon>Pseudomonadota</taxon>
        <taxon>Gammaproteobacteria</taxon>
        <taxon>Enterobacterales</taxon>
        <taxon>Morganellaceae</taxon>
        <taxon>Photorhabdus</taxon>
    </lineage>
</organism>
<dbReference type="RefSeq" id="WP_271867239.1">
    <property type="nucleotide sequence ID" value="NZ_JAQMFO010000031.1"/>
</dbReference>
<sequence length="43" mass="5171">MSEEVKQHILMQGTLPKREIIARHKAECGSRFTERNFRYGFFQ</sequence>
<accession>A0AAW6BM87</accession>
<dbReference type="EMBL" id="JAQMFO010000031">
    <property type="protein sequence ID" value="MDB6373861.1"/>
    <property type="molecule type" value="Genomic_DNA"/>
</dbReference>
<dbReference type="AlphaFoldDB" id="A0AAW6BM87"/>